<keyword evidence="2" id="KW-0677">Repeat</keyword>
<dbReference type="InterPro" id="IPR001680">
    <property type="entry name" value="WD40_rpt"/>
</dbReference>
<dbReference type="PANTHER" id="PTHR15653:SF0">
    <property type="entry name" value="CONNECTOR OF KINASE TO AP-1, ISOFORM E"/>
    <property type="match status" value="1"/>
</dbReference>
<evidence type="ECO:0000256" key="2">
    <source>
        <dbReference type="ARBA" id="ARBA00022737"/>
    </source>
</evidence>
<gene>
    <name evidence="4" type="ORF">EZS28_024466</name>
</gene>
<dbReference type="InterPro" id="IPR036322">
    <property type="entry name" value="WD40_repeat_dom_sf"/>
</dbReference>
<proteinExistence type="predicted"/>
<dbReference type="AlphaFoldDB" id="A0A5J4VBS2"/>
<reference evidence="4 5" key="1">
    <citation type="submission" date="2019-03" db="EMBL/GenBank/DDBJ databases">
        <title>Single cell metagenomics reveals metabolic interactions within the superorganism composed of flagellate Streblomastix strix and complex community of Bacteroidetes bacteria on its surface.</title>
        <authorList>
            <person name="Treitli S.C."/>
            <person name="Kolisko M."/>
            <person name="Husnik F."/>
            <person name="Keeling P."/>
            <person name="Hampl V."/>
        </authorList>
    </citation>
    <scope>NUCLEOTIDE SEQUENCE [LARGE SCALE GENOMIC DNA]</scope>
    <source>
        <strain evidence="4">ST1C</strain>
    </source>
</reference>
<feature type="repeat" description="WD" evidence="3">
    <location>
        <begin position="345"/>
        <end position="361"/>
    </location>
</feature>
<evidence type="ECO:0000256" key="3">
    <source>
        <dbReference type="PROSITE-ProRule" id="PRU00221"/>
    </source>
</evidence>
<dbReference type="Proteomes" id="UP000324800">
    <property type="component" value="Unassembled WGS sequence"/>
</dbReference>
<sequence length="666" mass="75288">MLKIIDSRDENIRLKAIEIIQCIVRSGIDGLIEGEQHPYKRQLLEDGTEEKLIRIFVNNDQDNIHKIAAQTIAQLYKGLQLPSEINQDVVESLKPDCLDDLAVIAENQDEYSKMEQSINNYQINEVRYMVQQNFRPIRDVAFHPNLMLIASVSEDGTMSLTDVSHSIISRQDSVSNSQSIRSIKVFNSKWNYKPARSNTLMNKMQQLDQQGLQQSTINFTQSIPLCVKFLPFLESSNDKSRKQAEMNNQIINIQLNANAIAPKRKFYDLGCLVTGNNQGQITVMALPDPKMQMLDQMKKLEKNKMFEIDAHFDAIWSIDTSNQLSGLFSGYQVPPTGQKLTQTRIASASADGTVKLWNINTEGIPDQTDGNNVVCFKMLQQFKHTPSISSSVIRDWKSHRSQASSTDIQNNNLSINGIEDKLEDSDIPTSVIFDPMNVANLIVGYVSGDLVRFEIEKGEFIQLQVGQRNESERIISLTKSLSATHYQTQDTIPLLVSTNHGYLHIVDPRYFQTLFSYKAINSQGPKQILQQQYSPSNQENSSRIANISRPILDQMGQQRNEIKSPLQSWRDDIKQQYAAQWIFTSSTYLQFDCLIAASTNFGRVFMFDLRMADKGQVGIIGEKSQFSQHQQMFSEGITKIAAHPIHPVLVSAGADGEIKVYSSNPS</sequence>
<organism evidence="4 5">
    <name type="scientific">Streblomastix strix</name>
    <dbReference type="NCBI Taxonomy" id="222440"/>
    <lineage>
        <taxon>Eukaryota</taxon>
        <taxon>Metamonada</taxon>
        <taxon>Preaxostyla</taxon>
        <taxon>Oxymonadida</taxon>
        <taxon>Streblomastigidae</taxon>
        <taxon>Streblomastix</taxon>
    </lineage>
</organism>
<dbReference type="SUPFAM" id="SSF50978">
    <property type="entry name" value="WD40 repeat-like"/>
    <property type="match status" value="1"/>
</dbReference>
<keyword evidence="1 3" id="KW-0853">WD repeat</keyword>
<dbReference type="EMBL" id="SNRW01008147">
    <property type="protein sequence ID" value="KAA6380006.1"/>
    <property type="molecule type" value="Genomic_DNA"/>
</dbReference>
<dbReference type="InterPro" id="IPR015943">
    <property type="entry name" value="WD40/YVTN_repeat-like_dom_sf"/>
</dbReference>
<dbReference type="PANTHER" id="PTHR15653">
    <property type="entry name" value="STRIATIN"/>
    <property type="match status" value="1"/>
</dbReference>
<evidence type="ECO:0000313" key="5">
    <source>
        <dbReference type="Proteomes" id="UP000324800"/>
    </source>
</evidence>
<dbReference type="Gene3D" id="2.130.10.10">
    <property type="entry name" value="YVTN repeat-like/Quinoprotein amine dehydrogenase"/>
    <property type="match status" value="3"/>
</dbReference>
<dbReference type="SMART" id="SM00320">
    <property type="entry name" value="WD40"/>
    <property type="match status" value="3"/>
</dbReference>
<accession>A0A5J4VBS2</accession>
<comment type="caution">
    <text evidence="4">The sequence shown here is derived from an EMBL/GenBank/DDBJ whole genome shotgun (WGS) entry which is preliminary data.</text>
</comment>
<dbReference type="InterPro" id="IPR019775">
    <property type="entry name" value="WD40_repeat_CS"/>
</dbReference>
<dbReference type="PROSITE" id="PS50082">
    <property type="entry name" value="WD_REPEATS_2"/>
    <property type="match status" value="1"/>
</dbReference>
<dbReference type="Pfam" id="PF00400">
    <property type="entry name" value="WD40"/>
    <property type="match status" value="3"/>
</dbReference>
<evidence type="ECO:0000256" key="1">
    <source>
        <dbReference type="ARBA" id="ARBA00022574"/>
    </source>
</evidence>
<protein>
    <submittedName>
        <fullName evidence="4">Uncharacterized protein</fullName>
    </submittedName>
</protein>
<dbReference type="PROSITE" id="PS00678">
    <property type="entry name" value="WD_REPEATS_1"/>
    <property type="match status" value="1"/>
</dbReference>
<evidence type="ECO:0000313" key="4">
    <source>
        <dbReference type="EMBL" id="KAA6380006.1"/>
    </source>
</evidence>
<name>A0A5J4VBS2_9EUKA</name>
<dbReference type="InterPro" id="IPR051488">
    <property type="entry name" value="WD_repeat_striatin"/>
</dbReference>